<feature type="transmembrane region" description="Helical" evidence="9">
    <location>
        <begin position="141"/>
        <end position="162"/>
    </location>
</feature>
<comment type="subcellular location">
    <subcellularLocation>
        <location evidence="1">Cell membrane</location>
        <topology evidence="1">Multi-pass membrane protein</topology>
    </subcellularLocation>
</comment>
<evidence type="ECO:0000256" key="9">
    <source>
        <dbReference type="SAM" id="Phobius"/>
    </source>
</evidence>
<evidence type="ECO:0000256" key="7">
    <source>
        <dbReference type="ARBA" id="ARBA00023136"/>
    </source>
</evidence>
<proteinExistence type="inferred from homology"/>
<dbReference type="PANTHER" id="PTHR21716:SF53">
    <property type="entry name" value="PERMEASE PERM-RELATED"/>
    <property type="match status" value="1"/>
</dbReference>
<dbReference type="AlphaFoldDB" id="A0A1G7ACP0"/>
<evidence type="ECO:0000313" key="12">
    <source>
        <dbReference type="Proteomes" id="UP000182744"/>
    </source>
</evidence>
<feature type="transmembrane region" description="Helical" evidence="9">
    <location>
        <begin position="234"/>
        <end position="253"/>
    </location>
</feature>
<dbReference type="EMBL" id="JAWNFU010000001">
    <property type="protein sequence ID" value="MDY5152603.1"/>
    <property type="molecule type" value="Genomic_DNA"/>
</dbReference>
<sequence length="435" mass="45834">MRFIAKLREVIAEKSKARTTAESGTPEGLAPAQDPAQESVRDPGSPAPAAQSAAQPALHSAPQPAQARPEVEFLPRGVNRTLVSWGVSAWLLIGVFIAIWGIFHMAAAVQWVLIAVFFAGVITALLNPVVSGLSRVMPRGVATGVSLVGFVAIFLGAITWIVDSVINQWDMLAVQMSRGLRGILEWLANGPLPIDRSAEELYQEMGELIDRGIAWLQSNAGTIASSALSQASSVVLGFSILALAIFCAIFFMASGKKMWLWFVNLLPADARHRTHAAASAGWNTFSGYARGTIIIGVCDGVMALILLLICGVPLAAPLAVLVFIGAFIPLVGAPLAMIVAALVALATKGPIIALVVLIGVALIGQIEGHILQPIIMGRQVSLHPVVIAVAVTGATLVAGILGAILVIPIISMIWEVYKVLRPEPEQPLTELPQLA</sequence>
<evidence type="ECO:0000256" key="6">
    <source>
        <dbReference type="ARBA" id="ARBA00022989"/>
    </source>
</evidence>
<feature type="transmembrane region" description="Helical" evidence="9">
    <location>
        <begin position="320"/>
        <end position="344"/>
    </location>
</feature>
<feature type="transmembrane region" description="Helical" evidence="9">
    <location>
        <begin position="351"/>
        <end position="375"/>
    </location>
</feature>
<dbReference type="GO" id="GO:0005886">
    <property type="term" value="C:plasma membrane"/>
    <property type="evidence" value="ECO:0007669"/>
    <property type="project" value="UniProtKB-SubCell"/>
</dbReference>
<evidence type="ECO:0000256" key="8">
    <source>
        <dbReference type="SAM" id="MobiDB-lite"/>
    </source>
</evidence>
<evidence type="ECO:0000256" key="1">
    <source>
        <dbReference type="ARBA" id="ARBA00004651"/>
    </source>
</evidence>
<gene>
    <name evidence="10" type="ORF">R6G71_00825</name>
    <name evidence="11" type="ORF">SAMN05421878_102173</name>
</gene>
<comment type="similarity">
    <text evidence="2">Belongs to the autoinducer-2 exporter (AI-2E) (TC 2.A.86) family.</text>
</comment>
<evidence type="ECO:0000313" key="10">
    <source>
        <dbReference type="EMBL" id="MDY5152603.1"/>
    </source>
</evidence>
<keyword evidence="4" id="KW-1003">Cell membrane</keyword>
<name>A0A1G7ACP0_9ACTO</name>
<feature type="transmembrane region" description="Helical" evidence="9">
    <location>
        <begin position="293"/>
        <end position="314"/>
    </location>
</feature>
<keyword evidence="6 9" id="KW-1133">Transmembrane helix</keyword>
<dbReference type="EMBL" id="FNAU01000002">
    <property type="protein sequence ID" value="SDE12674.1"/>
    <property type="molecule type" value="Genomic_DNA"/>
</dbReference>
<accession>A0A1G7ACP0</accession>
<dbReference type="InterPro" id="IPR002549">
    <property type="entry name" value="AI-2E-like"/>
</dbReference>
<dbReference type="Pfam" id="PF01594">
    <property type="entry name" value="AI-2E_transport"/>
    <property type="match status" value="1"/>
</dbReference>
<evidence type="ECO:0000256" key="3">
    <source>
        <dbReference type="ARBA" id="ARBA00022448"/>
    </source>
</evidence>
<dbReference type="RefSeq" id="WP_256332496.1">
    <property type="nucleotide sequence ID" value="NZ_FNAU01000002.1"/>
</dbReference>
<organism evidence="11 12">
    <name type="scientific">Actinobaculum suis</name>
    <dbReference type="NCBI Taxonomy" id="1657"/>
    <lineage>
        <taxon>Bacteria</taxon>
        <taxon>Bacillati</taxon>
        <taxon>Actinomycetota</taxon>
        <taxon>Actinomycetes</taxon>
        <taxon>Actinomycetales</taxon>
        <taxon>Actinomycetaceae</taxon>
        <taxon>Actinobaculum</taxon>
    </lineage>
</organism>
<keyword evidence="3" id="KW-0813">Transport</keyword>
<feature type="transmembrane region" description="Helical" evidence="9">
    <location>
        <begin position="109"/>
        <end position="129"/>
    </location>
</feature>
<evidence type="ECO:0000256" key="4">
    <source>
        <dbReference type="ARBA" id="ARBA00022475"/>
    </source>
</evidence>
<reference evidence="12" key="1">
    <citation type="submission" date="2016-10" db="EMBL/GenBank/DDBJ databases">
        <authorList>
            <person name="Varghese N."/>
        </authorList>
    </citation>
    <scope>NUCLEOTIDE SEQUENCE [LARGE SCALE GENOMIC DNA]</scope>
    <source>
        <strain evidence="12">DSM 20639</strain>
    </source>
</reference>
<keyword evidence="7 9" id="KW-0472">Membrane</keyword>
<keyword evidence="12" id="KW-1185">Reference proteome</keyword>
<reference evidence="11" key="2">
    <citation type="submission" date="2016-10" db="EMBL/GenBank/DDBJ databases">
        <authorList>
            <person name="de Groot N.N."/>
        </authorList>
    </citation>
    <scope>NUCLEOTIDE SEQUENCE [LARGE SCALE GENOMIC DNA]</scope>
    <source>
        <strain evidence="11">DSM 20639</strain>
    </source>
</reference>
<keyword evidence="5 9" id="KW-0812">Transmembrane</keyword>
<feature type="transmembrane region" description="Helical" evidence="9">
    <location>
        <begin position="387"/>
        <end position="414"/>
    </location>
</feature>
<feature type="region of interest" description="Disordered" evidence="8">
    <location>
        <begin position="14"/>
        <end position="68"/>
    </location>
</feature>
<evidence type="ECO:0000256" key="2">
    <source>
        <dbReference type="ARBA" id="ARBA00009773"/>
    </source>
</evidence>
<feature type="compositionally biased region" description="Low complexity" evidence="8">
    <location>
        <begin position="47"/>
        <end position="67"/>
    </location>
</feature>
<evidence type="ECO:0000256" key="5">
    <source>
        <dbReference type="ARBA" id="ARBA00022692"/>
    </source>
</evidence>
<dbReference type="Proteomes" id="UP001273799">
    <property type="component" value="Unassembled WGS sequence"/>
</dbReference>
<protein>
    <submittedName>
        <fullName evidence="10">AI-2E family transporter</fullName>
    </submittedName>
    <submittedName>
        <fullName evidence="11">Predicted PurR-regulated permease PerM</fullName>
    </submittedName>
</protein>
<dbReference type="Proteomes" id="UP000182744">
    <property type="component" value="Unassembled WGS sequence"/>
</dbReference>
<feature type="transmembrane region" description="Helical" evidence="9">
    <location>
        <begin position="82"/>
        <end position="103"/>
    </location>
</feature>
<reference evidence="10" key="3">
    <citation type="submission" date="2023-10" db="EMBL/GenBank/DDBJ databases">
        <title>Whole Genome based description of the genera Actinobaculum and Actinotignum reveals a complex phylogenetic relationship within the species included in the genus Actinotignum.</title>
        <authorList>
            <person name="Jensen C.S."/>
            <person name="Dargis R."/>
            <person name="Kemp M."/>
            <person name="Christensen J.J."/>
        </authorList>
    </citation>
    <scope>NUCLEOTIDE SEQUENCE</scope>
    <source>
        <strain evidence="10">Actinobaculum_suis_CCUG19206T</strain>
    </source>
</reference>
<dbReference type="PANTHER" id="PTHR21716">
    <property type="entry name" value="TRANSMEMBRANE PROTEIN"/>
    <property type="match status" value="1"/>
</dbReference>
<evidence type="ECO:0000313" key="11">
    <source>
        <dbReference type="EMBL" id="SDE12674.1"/>
    </source>
</evidence>
<dbReference type="GO" id="GO:0055085">
    <property type="term" value="P:transmembrane transport"/>
    <property type="evidence" value="ECO:0007669"/>
    <property type="project" value="TreeGrafter"/>
</dbReference>